<name>A0AAF0PQK3_SOLVR</name>
<dbReference type="Gene3D" id="1.25.10.10">
    <property type="entry name" value="Leucine-rich Repeat Variant"/>
    <property type="match status" value="1"/>
</dbReference>
<dbReference type="AlphaFoldDB" id="A0AAF0PQK3"/>
<dbReference type="GO" id="GO:0016020">
    <property type="term" value="C:membrane"/>
    <property type="evidence" value="ECO:0007669"/>
    <property type="project" value="TreeGrafter"/>
</dbReference>
<proteinExistence type="predicted"/>
<dbReference type="GO" id="GO:0009793">
    <property type="term" value="P:embryo development ending in seed dormancy"/>
    <property type="evidence" value="ECO:0007669"/>
    <property type="project" value="TreeGrafter"/>
</dbReference>
<protein>
    <submittedName>
        <fullName evidence="1">Uncharacterized protein</fullName>
    </submittedName>
</protein>
<keyword evidence="2" id="KW-1185">Reference proteome</keyword>
<dbReference type="InterPro" id="IPR039910">
    <property type="entry name" value="D15-like"/>
</dbReference>
<accession>A0AAF0PQK3</accession>
<dbReference type="Proteomes" id="UP001234989">
    <property type="component" value="Chromosome 1"/>
</dbReference>
<sequence>MKLQITVLQLLPKKECGCCMIQLCVESAGGELRDCIIAEILRNAKQLSENQYGYGLFSFSCAYCVGARDKKGSPIITDYYSSPLTTSGNTQDDMLLAKLEIVYTSSGEPGSSVLSFGLPVWSEWLVFNRVNARARKGLVLGHMRLLLSFSGCHVVGNFPPHEAFVLGGTNSCPDSYETLGGVGKVGCEPELLNEDLPSLKALASRTTLFSIGNTGFHVKITWSMSVKANSHYDKNMNDYDLWLLKNFYLVWVGVWNLIHAL</sequence>
<dbReference type="InterPro" id="IPR011989">
    <property type="entry name" value="ARM-like"/>
</dbReference>
<reference evidence="1" key="1">
    <citation type="submission" date="2023-08" db="EMBL/GenBank/DDBJ databases">
        <title>A de novo genome assembly of Solanum verrucosum Schlechtendal, a Mexican diploid species geographically isolated from the other diploid A-genome species in potato relatives.</title>
        <authorList>
            <person name="Hosaka K."/>
        </authorList>
    </citation>
    <scope>NUCLEOTIDE SEQUENCE</scope>
    <source>
        <tissue evidence="1">Young leaves</tissue>
    </source>
</reference>
<gene>
    <name evidence="1" type="ORF">MTR67_002442</name>
</gene>
<organism evidence="1 2">
    <name type="scientific">Solanum verrucosum</name>
    <dbReference type="NCBI Taxonomy" id="315347"/>
    <lineage>
        <taxon>Eukaryota</taxon>
        <taxon>Viridiplantae</taxon>
        <taxon>Streptophyta</taxon>
        <taxon>Embryophyta</taxon>
        <taxon>Tracheophyta</taxon>
        <taxon>Spermatophyta</taxon>
        <taxon>Magnoliopsida</taxon>
        <taxon>eudicotyledons</taxon>
        <taxon>Gunneridae</taxon>
        <taxon>Pentapetalae</taxon>
        <taxon>asterids</taxon>
        <taxon>lamiids</taxon>
        <taxon>Solanales</taxon>
        <taxon>Solanaceae</taxon>
        <taxon>Solanoideae</taxon>
        <taxon>Solaneae</taxon>
        <taxon>Solanum</taxon>
    </lineage>
</organism>
<evidence type="ECO:0000313" key="1">
    <source>
        <dbReference type="EMBL" id="WMV09057.1"/>
    </source>
</evidence>
<dbReference type="GO" id="GO:0009658">
    <property type="term" value="P:chloroplast organization"/>
    <property type="evidence" value="ECO:0007669"/>
    <property type="project" value="TreeGrafter"/>
</dbReference>
<dbReference type="PANTHER" id="PTHR12815:SF32">
    <property type="entry name" value="OUTER ENVELOPE PROTEIN 80, CHLOROPLASTIC"/>
    <property type="match status" value="1"/>
</dbReference>
<evidence type="ECO:0000313" key="2">
    <source>
        <dbReference type="Proteomes" id="UP001234989"/>
    </source>
</evidence>
<dbReference type="EMBL" id="CP133612">
    <property type="protein sequence ID" value="WMV09057.1"/>
    <property type="molecule type" value="Genomic_DNA"/>
</dbReference>
<dbReference type="PANTHER" id="PTHR12815">
    <property type="entry name" value="SORTING AND ASSEMBLY MACHINERY SAMM50 PROTEIN FAMILY MEMBER"/>
    <property type="match status" value="1"/>
</dbReference>